<gene>
    <name evidence="1" type="ORF">EPJ79_06135</name>
</gene>
<reference evidence="1 2" key="1">
    <citation type="journal article" date="1992" name="Lakartidningen">
        <title>[Penicillin V and not amoxicillin is the first choice preparation in acute otitis].</title>
        <authorList>
            <person name="Kamme C."/>
            <person name="Lundgren K."/>
            <person name="Prellner K."/>
        </authorList>
    </citation>
    <scope>NUCLEOTIDE SEQUENCE [LARGE SCALE GENOMIC DNA]</scope>
    <source>
        <strain evidence="1 2">513A</strain>
    </source>
</reference>
<dbReference type="Proteomes" id="UP000324638">
    <property type="component" value="Unassembled WGS sequence"/>
</dbReference>
<dbReference type="EMBL" id="SAXU01000001">
    <property type="protein sequence ID" value="TXJ20715.1"/>
    <property type="molecule type" value="Genomic_DNA"/>
</dbReference>
<accession>A0A5C8D5M7</accession>
<comment type="caution">
    <text evidence="1">The sequence shown here is derived from an EMBL/GenBank/DDBJ whole genome shotgun (WGS) entry which is preliminary data.</text>
</comment>
<organism evidence="1 2">
    <name type="scientific">Brachyspira aalborgi</name>
    <dbReference type="NCBI Taxonomy" id="29522"/>
    <lineage>
        <taxon>Bacteria</taxon>
        <taxon>Pseudomonadati</taxon>
        <taxon>Spirochaetota</taxon>
        <taxon>Spirochaetia</taxon>
        <taxon>Brachyspirales</taxon>
        <taxon>Brachyspiraceae</taxon>
        <taxon>Brachyspira</taxon>
    </lineage>
</organism>
<name>A0A5C8D5M7_9SPIR</name>
<dbReference type="InterPro" id="IPR013785">
    <property type="entry name" value="Aldolase_TIM"/>
</dbReference>
<dbReference type="RefSeq" id="WP_147738825.1">
    <property type="nucleotide sequence ID" value="NZ_SAXU01000001.1"/>
</dbReference>
<protein>
    <recommendedName>
        <fullName evidence="3">Radical SAM protein</fullName>
    </recommendedName>
</protein>
<sequence length="320" mass="38322">MYLCFRGGGEPTIHPNFTQLVEYILKNKDAYIYLYSNGHKNKDFFSKLFSKNNFYLNFSIHLEYANINHIKEIIQCSNNYNKYTMFSLMLNPSLKDRCLEFYEHLLNLRKQYYFGLDLALIYDDEGLGLDKRYTDEDINWFYKANKHFEEIEKYNSYKGYIPDYLQDYNTRYVFDDNESVYIPHRIAVEKDMKNFENFYCVQGVNTISINAQGYYRGTECSISPIIGNIYKENLDYFKLIQYIKCSLIRCDCRVNNYAPKYLDSLKAKKCISNYIEKILPASYLYNKICSLNKNMDKIIDSLAWWIPVKKLRDNFRSKFL</sequence>
<dbReference type="Gene3D" id="3.20.20.70">
    <property type="entry name" value="Aldolase class I"/>
    <property type="match status" value="1"/>
</dbReference>
<dbReference type="AlphaFoldDB" id="A0A5C8D5M7"/>
<evidence type="ECO:0000313" key="2">
    <source>
        <dbReference type="Proteomes" id="UP000324638"/>
    </source>
</evidence>
<dbReference type="InterPro" id="IPR058240">
    <property type="entry name" value="rSAM_sf"/>
</dbReference>
<evidence type="ECO:0000313" key="1">
    <source>
        <dbReference type="EMBL" id="TXJ20715.1"/>
    </source>
</evidence>
<proteinExistence type="predicted"/>
<evidence type="ECO:0008006" key="3">
    <source>
        <dbReference type="Google" id="ProtNLM"/>
    </source>
</evidence>
<dbReference type="SUPFAM" id="SSF102114">
    <property type="entry name" value="Radical SAM enzymes"/>
    <property type="match status" value="1"/>
</dbReference>